<dbReference type="AlphaFoldDB" id="A0A2N5VH12"/>
<evidence type="ECO:0000313" key="2">
    <source>
        <dbReference type="EMBL" id="PLW49281.1"/>
    </source>
</evidence>
<accession>A0A2N5VH12</accession>
<protein>
    <submittedName>
        <fullName evidence="2">Uncharacterized protein</fullName>
    </submittedName>
</protein>
<dbReference type="EMBL" id="PGCI01000017">
    <property type="protein sequence ID" value="PLW49281.1"/>
    <property type="molecule type" value="Genomic_DNA"/>
</dbReference>
<evidence type="ECO:0000313" key="3">
    <source>
        <dbReference type="Proteomes" id="UP000235392"/>
    </source>
</evidence>
<feature type="region of interest" description="Disordered" evidence="1">
    <location>
        <begin position="17"/>
        <end position="98"/>
    </location>
</feature>
<organism evidence="2 3">
    <name type="scientific">Puccinia coronata f. sp. avenae</name>
    <dbReference type="NCBI Taxonomy" id="200324"/>
    <lineage>
        <taxon>Eukaryota</taxon>
        <taxon>Fungi</taxon>
        <taxon>Dikarya</taxon>
        <taxon>Basidiomycota</taxon>
        <taxon>Pucciniomycotina</taxon>
        <taxon>Pucciniomycetes</taxon>
        <taxon>Pucciniales</taxon>
        <taxon>Pucciniaceae</taxon>
        <taxon>Puccinia</taxon>
    </lineage>
</organism>
<dbReference type="Proteomes" id="UP000235392">
    <property type="component" value="Unassembled WGS sequence"/>
</dbReference>
<reference evidence="2 3" key="1">
    <citation type="submission" date="2017-11" db="EMBL/GenBank/DDBJ databases">
        <title>De novo assembly and phasing of dikaryotic genomes from two isolates of Puccinia coronata f. sp. avenae, the causal agent of oat crown rust.</title>
        <authorList>
            <person name="Miller M.E."/>
            <person name="Zhang Y."/>
            <person name="Omidvar V."/>
            <person name="Sperschneider J."/>
            <person name="Schwessinger B."/>
            <person name="Raley C."/>
            <person name="Palmer J.M."/>
            <person name="Garnica D."/>
            <person name="Upadhyaya N."/>
            <person name="Rathjen J."/>
            <person name="Taylor J.M."/>
            <person name="Park R.F."/>
            <person name="Dodds P.N."/>
            <person name="Hirsch C.D."/>
            <person name="Kianian S.F."/>
            <person name="Figueroa M."/>
        </authorList>
    </citation>
    <scope>NUCLEOTIDE SEQUENCE [LARGE SCALE GENOMIC DNA]</scope>
    <source>
        <strain evidence="2">12SD80</strain>
    </source>
</reference>
<name>A0A2N5VH12_9BASI</name>
<comment type="caution">
    <text evidence="2">The sequence shown here is derived from an EMBL/GenBank/DDBJ whole genome shotgun (WGS) entry which is preliminary data.</text>
</comment>
<sequence length="98" mass="10271">MSTGIEELGPLGFCDCEVKGGDSGGAEDANADEVDESSDNRAGAGARRPDPGQTWASVGRANNERFSVRTRRKPGTGLRGPRAARAHLQPEPSRAGNH</sequence>
<proteinExistence type="predicted"/>
<gene>
    <name evidence="2" type="ORF">PCASD_02678</name>
</gene>
<evidence type="ECO:0000256" key="1">
    <source>
        <dbReference type="SAM" id="MobiDB-lite"/>
    </source>
</evidence>